<dbReference type="GeneID" id="7988229"/>
<dbReference type="AlphaFoldDB" id="C5A2R8"/>
<feature type="binding site" evidence="2">
    <location>
        <position position="349"/>
    </location>
    <ligand>
        <name>Mg(2+)</name>
        <dbReference type="ChEBI" id="CHEBI:18420"/>
    </ligand>
</feature>
<feature type="binding site" evidence="2">
    <location>
        <position position="64"/>
    </location>
    <ligand>
        <name>Ni(2+)</name>
        <dbReference type="ChEBI" id="CHEBI:49786"/>
    </ligand>
</feature>
<dbReference type="InterPro" id="IPR029014">
    <property type="entry name" value="NiFe-Hase_large"/>
</dbReference>
<feature type="binding site" evidence="2">
    <location>
        <position position="67"/>
    </location>
    <ligand>
        <name>Ni(2+)</name>
        <dbReference type="ChEBI" id="CHEBI:49786"/>
    </ligand>
</feature>
<accession>C5A2R8</accession>
<evidence type="ECO:0000256" key="2">
    <source>
        <dbReference type="PIRSR" id="PIRSR601501-1"/>
    </source>
</evidence>
<keyword evidence="1 3" id="KW-0560">Oxidoreductase</keyword>
<keyword evidence="2" id="KW-0533">Nickel</keyword>
<dbReference type="Pfam" id="PF00374">
    <property type="entry name" value="NiFeSe_Hases"/>
    <property type="match status" value="2"/>
</dbReference>
<dbReference type="PANTHER" id="PTHR43600:SF1">
    <property type="entry name" value="COENZYME F420 HYDROGENASE SUBUNIT ALPHA"/>
    <property type="match status" value="1"/>
</dbReference>
<keyword evidence="2" id="KW-0408">Iron</keyword>
<dbReference type="GO" id="GO:0008901">
    <property type="term" value="F:ferredoxin hydrogenase activity"/>
    <property type="evidence" value="ECO:0007669"/>
    <property type="project" value="InterPro"/>
</dbReference>
<dbReference type="GO" id="GO:0016151">
    <property type="term" value="F:nickel cation binding"/>
    <property type="evidence" value="ECO:0007669"/>
    <property type="project" value="InterPro"/>
</dbReference>
<reference evidence="3 4" key="1">
    <citation type="journal article" date="2007" name="Genome Biol.">
        <title>Genome analysis and genome-wide proteomics of Thermococcus gammatolerans, the most radioresistant organism known amongst the Archaea.</title>
        <authorList>
            <person name="Zivanovic Y."/>
            <person name="Armengaud J."/>
            <person name="Lagorce A."/>
            <person name="Leplat C."/>
            <person name="Guerin P."/>
            <person name="Dutertre M."/>
            <person name="Anthouard V."/>
            <person name="Forterre P."/>
            <person name="Wincker P."/>
            <person name="Confalonieri F."/>
        </authorList>
    </citation>
    <scope>NUCLEOTIDE SEQUENCE [LARGE SCALE GENOMIC DNA]</scope>
    <source>
        <strain evidence="4">DSM 15229 / JCM 11827 / EJ3</strain>
    </source>
</reference>
<feature type="binding site" evidence="2">
    <location>
        <position position="388"/>
    </location>
    <ligand>
        <name>Mg(2+)</name>
        <dbReference type="ChEBI" id="CHEBI:18420"/>
    </ligand>
</feature>
<dbReference type="Gene3D" id="1.10.645.10">
    <property type="entry name" value="Cytochrome-c3 Hydrogenase, chain B"/>
    <property type="match status" value="1"/>
</dbReference>
<dbReference type="SUPFAM" id="SSF56762">
    <property type="entry name" value="HydB/Nqo4-like"/>
    <property type="match status" value="1"/>
</dbReference>
<dbReference type="Proteomes" id="UP000001488">
    <property type="component" value="Chromosome"/>
</dbReference>
<comment type="cofactor">
    <cofactor evidence="2">
        <name>Ni(2+)</name>
        <dbReference type="ChEBI" id="CHEBI:49786"/>
    </cofactor>
</comment>
<sequence length="393" mass="44210">MKALGEITLDKVCRIAGEAKLILYEEDGVVQDALFIATAPVRGFEKMVVGKNPLFAVEAVMRICGLCHASHGIAASEAIEHAIGVTPPRNGRLMREALGLINRAQSHALLFLMVAGDLIKEEKRNDVLFKLMDFHAKISDYLLKLGGAATHPPNLTIGGMLSVPKWSVFNNLKARFKDLTASWEAAEELLIDEDIQTEIADELREAKRPFKYLASGFFYGDRYNIEWDKVSSVPYYEFRKEEAARESTTLVSFYDGEKVETGPRARMITYREFRDESLYGLHLARIEDTRLAIQRLGEILDEIRIEEPFRTGDITFRPGKGVGVYEAPRGTLIHYVELGEEGRVLKSRIVVPTMFNIPVMEEMAKGLSVKAAEAVMRLYDPCIPCTTHVVRLR</sequence>
<keyword evidence="2" id="KW-0460">Magnesium</keyword>
<organism evidence="3 4">
    <name type="scientific">Thermococcus gammatolerans (strain DSM 15229 / JCM 11827 / EJ3)</name>
    <dbReference type="NCBI Taxonomy" id="593117"/>
    <lineage>
        <taxon>Archaea</taxon>
        <taxon>Methanobacteriati</taxon>
        <taxon>Methanobacteriota</taxon>
        <taxon>Thermococci</taxon>
        <taxon>Thermococcales</taxon>
        <taxon>Thermococcaceae</taxon>
        <taxon>Thermococcus</taxon>
    </lineage>
</organism>
<dbReference type="KEGG" id="tga:TGAM_0068"/>
<dbReference type="PaxDb" id="593117-TGAM_0068"/>
<dbReference type="eggNOG" id="arCOG01549">
    <property type="taxonomic scope" value="Archaea"/>
</dbReference>
<dbReference type="PROSITE" id="PS00507">
    <property type="entry name" value="NI_HGENASE_L_1"/>
    <property type="match status" value="1"/>
</dbReference>
<gene>
    <name evidence="3" type="primary">frhA</name>
    <name evidence="3" type="ordered locus">TGAM_0068</name>
</gene>
<keyword evidence="2" id="KW-0479">Metal-binding</keyword>
<dbReference type="InterPro" id="IPR018194">
    <property type="entry name" value="Ni-dep_hyd_lsu_Ni_BS"/>
</dbReference>
<dbReference type="GO" id="GO:0050454">
    <property type="term" value="F:coenzyme F420 hydrogenase activity"/>
    <property type="evidence" value="ECO:0007669"/>
    <property type="project" value="UniProtKB-EC"/>
</dbReference>
<feature type="binding site" evidence="2">
    <location>
        <position position="45"/>
    </location>
    <ligand>
        <name>Mg(2+)</name>
        <dbReference type="ChEBI" id="CHEBI:18420"/>
    </ligand>
</feature>
<dbReference type="EC" id="1.12.98.1" evidence="3"/>
<name>C5A2R8_THEGJ</name>
<dbReference type="PATRIC" id="fig|593117.10.peg.70"/>
<comment type="cofactor">
    <cofactor evidence="2">
        <name>Fe cation</name>
        <dbReference type="ChEBI" id="CHEBI:24875"/>
    </cofactor>
</comment>
<dbReference type="EMBL" id="CP001398">
    <property type="protein sequence ID" value="ACS32570.1"/>
    <property type="molecule type" value="Genomic_DNA"/>
</dbReference>
<dbReference type="InterPro" id="IPR001501">
    <property type="entry name" value="Ni-dep_hyd_lsu"/>
</dbReference>
<protein>
    <submittedName>
        <fullName evidence="3">Coenzyme F420 hydrogenase subunit alpha (FrhA)</fullName>
        <ecNumber evidence="3">1.12.98.1</ecNumber>
    </submittedName>
</protein>
<evidence type="ECO:0000313" key="3">
    <source>
        <dbReference type="EMBL" id="ACS32570.1"/>
    </source>
</evidence>
<dbReference type="STRING" id="593117.TGAM_0068"/>
<feature type="binding site" evidence="2">
    <location>
        <position position="382"/>
    </location>
    <ligand>
        <name>Ni(2+)</name>
        <dbReference type="ChEBI" id="CHEBI:49786"/>
    </ligand>
</feature>
<dbReference type="PANTHER" id="PTHR43600">
    <property type="entry name" value="COENZYME F420 HYDROGENASE, SUBUNIT ALPHA"/>
    <property type="match status" value="1"/>
</dbReference>
<proteinExistence type="predicted"/>
<dbReference type="RefSeq" id="WP_015857693.1">
    <property type="nucleotide sequence ID" value="NC_012804.1"/>
</dbReference>
<evidence type="ECO:0000313" key="4">
    <source>
        <dbReference type="Proteomes" id="UP000001488"/>
    </source>
</evidence>
<feature type="binding site" evidence="2">
    <location>
        <position position="67"/>
    </location>
    <ligand>
        <name>Fe cation</name>
        <dbReference type="ChEBI" id="CHEBI:24875"/>
    </ligand>
</feature>
<feature type="binding site" evidence="2">
    <location>
        <position position="385"/>
    </location>
    <ligand>
        <name>Fe cation</name>
        <dbReference type="ChEBI" id="CHEBI:24875"/>
    </ligand>
</feature>
<dbReference type="HOGENOM" id="CLU_044556_1_0_2"/>
<evidence type="ECO:0000256" key="1">
    <source>
        <dbReference type="ARBA" id="ARBA00023002"/>
    </source>
</evidence>
<keyword evidence="4" id="KW-1185">Reference proteome</keyword>